<evidence type="ECO:0000259" key="3">
    <source>
        <dbReference type="PROSITE" id="PS51186"/>
    </source>
</evidence>
<sequence length="424" mass="47098">MSVCIMTMAIHTFPHPKATWLCVPPWGSSVCLQLTQVAMSEKTLSSMKIIPATASDYNELMSISKGIYRGVDPLPFRYHEWLADPQRKMFVAKSEGKVVGFLLFVLVDGGRTAVSDSLRVAPWMRGHGIARAMQQFCLDNLRSNHPEVSRILFVEASETPQRELTQYQHIHSKAIISISIPYEQMEEKIKLLEGRLEGVGGRRPVVALSPSEVLCLFEDPCTTEGLLPKGLLIHSWIPYSTHRSNLEMLLKRGVVWFYSQHSDSVSECVTSPRSSDASEICIGTNITKSSTSDYFTAQQEPFAPNPVPLPHSSSQPSPLARTSCGFLSLGCSPFPVPLGQGIYCFDIDLFGTDPVSAQTHVLHQLIEMQRVLPAGGGVVCYLFAEKSLRAELTQFCQGLEPFYEVTEQHVLETESYTVIPKSLM</sequence>
<evidence type="ECO:0000256" key="1">
    <source>
        <dbReference type="ARBA" id="ARBA00022679"/>
    </source>
</evidence>
<dbReference type="PANTHER" id="PTHR47403">
    <property type="entry name" value="LOC100145250 PROTEIN"/>
    <property type="match status" value="1"/>
</dbReference>
<keyword evidence="1" id="KW-0808">Transferase</keyword>
<dbReference type="InterPro" id="IPR016181">
    <property type="entry name" value="Acyl_CoA_acyltransferase"/>
</dbReference>
<name>A0A803JXC7_XENTR</name>
<protein>
    <recommendedName>
        <fullName evidence="3">N-acetyltransferase domain-containing protein</fullName>
    </recommendedName>
</protein>
<dbReference type="Pfam" id="PF24066">
    <property type="entry name" value="Hisat_C"/>
    <property type="match status" value="2"/>
</dbReference>
<dbReference type="GeneTree" id="ENSGT00940000165408"/>
<dbReference type="AlphaFoldDB" id="A0A803JXC7"/>
<reference evidence="4" key="1">
    <citation type="journal article" date="2010" name="Science">
        <title>The genome of the Western clawed frog Xenopus tropicalis.</title>
        <authorList>
            <person name="Hellsten U."/>
            <person name="Harland R.M."/>
            <person name="Gilchrist M.J."/>
            <person name="Hendrix D."/>
            <person name="Jurka J."/>
            <person name="Kapitonov V."/>
            <person name="Ovcharenko I."/>
            <person name="Putnam N.H."/>
            <person name="Shu S."/>
            <person name="Taher L."/>
            <person name="Blitz I.L."/>
            <person name="Blumberg B."/>
            <person name="Dichmann D.S."/>
            <person name="Dubchak I."/>
            <person name="Amaya E."/>
            <person name="Detter J.C."/>
            <person name="Fletcher R."/>
            <person name="Gerhard D.S."/>
            <person name="Goodstein D."/>
            <person name="Graves T."/>
            <person name="Grigoriev I.V."/>
            <person name="Grimwood J."/>
            <person name="Kawashima T."/>
            <person name="Lindquist E."/>
            <person name="Lucas S.M."/>
            <person name="Mead P.E."/>
            <person name="Mitros T."/>
            <person name="Ogino H."/>
            <person name="Ohta Y."/>
            <person name="Poliakov A.V."/>
            <person name="Pollet N."/>
            <person name="Robert J."/>
            <person name="Salamov A."/>
            <person name="Sater A.K."/>
            <person name="Schmutz J."/>
            <person name="Terry A."/>
            <person name="Vize P.D."/>
            <person name="Warren W.C."/>
            <person name="Wells D."/>
            <person name="Wills A."/>
            <person name="Wilson R.K."/>
            <person name="Zimmerman L.B."/>
            <person name="Zorn A.M."/>
            <person name="Grainger R."/>
            <person name="Grammer T."/>
            <person name="Khokha M.K."/>
            <person name="Richardson P.M."/>
            <person name="Rokhsar D.S."/>
        </authorList>
    </citation>
    <scope>NUCLEOTIDE SEQUENCE [LARGE SCALE GENOMIC DNA]</scope>
    <source>
        <strain evidence="4">Nigerian</strain>
    </source>
</reference>
<dbReference type="PANTHER" id="PTHR47403:SF7">
    <property type="entry name" value="N-ACETYLTRANSFERASE 16-RELATED"/>
    <property type="match status" value="1"/>
</dbReference>
<organism evidence="4">
    <name type="scientific">Xenopus tropicalis</name>
    <name type="common">Western clawed frog</name>
    <name type="synonym">Silurana tropicalis</name>
    <dbReference type="NCBI Taxonomy" id="8364"/>
    <lineage>
        <taxon>Eukaryota</taxon>
        <taxon>Metazoa</taxon>
        <taxon>Chordata</taxon>
        <taxon>Craniata</taxon>
        <taxon>Vertebrata</taxon>
        <taxon>Euteleostomi</taxon>
        <taxon>Amphibia</taxon>
        <taxon>Batrachia</taxon>
        <taxon>Anura</taxon>
        <taxon>Pipoidea</taxon>
        <taxon>Pipidae</taxon>
        <taxon>Xenopodinae</taxon>
        <taxon>Xenopus</taxon>
        <taxon>Silurana</taxon>
    </lineage>
</organism>
<dbReference type="PROSITE" id="PS51186">
    <property type="entry name" value="GNAT"/>
    <property type="match status" value="1"/>
</dbReference>
<dbReference type="Pfam" id="PF00583">
    <property type="entry name" value="Acetyltransf_1"/>
    <property type="match status" value="1"/>
</dbReference>
<keyword evidence="2" id="KW-0012">Acyltransferase</keyword>
<dbReference type="SUPFAM" id="SSF55729">
    <property type="entry name" value="Acyl-CoA N-acyltransferases (Nat)"/>
    <property type="match status" value="1"/>
</dbReference>
<dbReference type="FunFam" id="3.40.630.30:FF:000039">
    <property type="entry name" value="Probable N-acetyltransferase 16"/>
    <property type="match status" value="1"/>
</dbReference>
<dbReference type="CDD" id="cd04301">
    <property type="entry name" value="NAT_SF"/>
    <property type="match status" value="1"/>
</dbReference>
<dbReference type="InterPro" id="IPR056483">
    <property type="entry name" value="Hisat_C"/>
</dbReference>
<feature type="domain" description="N-acetyltransferase" evidence="3">
    <location>
        <begin position="47"/>
        <end position="187"/>
    </location>
</feature>
<dbReference type="Ensembl" id="ENSXETT00000119700">
    <property type="protein sequence ID" value="ENSXETP00000112675"/>
    <property type="gene ID" value="ENSXETG00000044585"/>
</dbReference>
<dbReference type="GO" id="GO:0016747">
    <property type="term" value="F:acyltransferase activity, transferring groups other than amino-acyl groups"/>
    <property type="evidence" value="ECO:0007669"/>
    <property type="project" value="InterPro"/>
</dbReference>
<accession>A0A803JXC7</accession>
<proteinExistence type="predicted"/>
<evidence type="ECO:0000256" key="2">
    <source>
        <dbReference type="ARBA" id="ARBA00023315"/>
    </source>
</evidence>
<evidence type="ECO:0000313" key="4">
    <source>
        <dbReference type="Ensembl" id="ENSXETP00000112675"/>
    </source>
</evidence>
<dbReference type="InParanoid" id="A0A803JXC7"/>
<dbReference type="InterPro" id="IPR000182">
    <property type="entry name" value="GNAT_dom"/>
</dbReference>
<reference evidence="4" key="2">
    <citation type="submission" date="2021-03" db="UniProtKB">
        <authorList>
            <consortium name="Ensembl"/>
        </authorList>
    </citation>
    <scope>IDENTIFICATION</scope>
</reference>
<dbReference type="Gene3D" id="3.40.630.30">
    <property type="match status" value="1"/>
</dbReference>